<dbReference type="OrthoDB" id="128573at2"/>
<dbReference type="SUPFAM" id="SSF53590">
    <property type="entry name" value="Nucleoside hydrolase"/>
    <property type="match status" value="1"/>
</dbReference>
<dbReference type="PANTHER" id="PTHR43264">
    <property type="match status" value="1"/>
</dbReference>
<keyword evidence="2" id="KW-1185">Reference proteome</keyword>
<dbReference type="PANTHER" id="PTHR43264:SF1">
    <property type="entry name" value="INOSINE_URIDINE-PREFERRING NUCLEOSIDE HYDROLASE DOMAIN-CONTAINING PROTEIN"/>
    <property type="match status" value="1"/>
</dbReference>
<dbReference type="RefSeq" id="WP_111370250.1">
    <property type="nucleotide sequence ID" value="NZ_CP029480.1"/>
</dbReference>
<sequence>MNIYLPILAFLFLSSCNENVTSEVSNIKVILDTDMGSDCDDVGALAMLNEYKNQGKAEIKGVIYSSGVMPYGAGVIDAINRYYGNDKIPIGASYDSLVGDPIDKMQAEKLSKDTAAFKNKIIKNTDAIEQTQLIRSILTNQPDNSIVYITIGHTKGLYDLLVSKPDTISRLSGMELANKKIKKWVALGALKASNQEKRYVKDWNFFSNGTAKYSKFVVENFPKPIYFIDAGSDIMTGKSLANTPNGNIVRTAYRDWLWNVEKKLLEDQRPSWDLMTVYFAVEKPEKHFETIENGYLEFDIEKGCRWNKTDSLTNQYFVLQKQGYQDEISNYLNKMISKRGMEE</sequence>
<name>A0A2Z4G7U9_9BACT</name>
<proteinExistence type="predicted"/>
<organism evidence="1 2">
    <name type="scientific">Arcticibacterium luteifluviistationis</name>
    <dbReference type="NCBI Taxonomy" id="1784714"/>
    <lineage>
        <taxon>Bacteria</taxon>
        <taxon>Pseudomonadati</taxon>
        <taxon>Bacteroidota</taxon>
        <taxon>Cytophagia</taxon>
        <taxon>Cytophagales</taxon>
        <taxon>Leadbetterellaceae</taxon>
        <taxon>Arcticibacterium</taxon>
    </lineage>
</organism>
<accession>A0A2Z4G7U9</accession>
<dbReference type="EMBL" id="CP029480">
    <property type="protein sequence ID" value="AWV97148.1"/>
    <property type="molecule type" value="Genomic_DNA"/>
</dbReference>
<dbReference type="Proteomes" id="UP000249873">
    <property type="component" value="Chromosome"/>
</dbReference>
<dbReference type="AlphaFoldDB" id="A0A2Z4G7U9"/>
<evidence type="ECO:0000313" key="2">
    <source>
        <dbReference type="Proteomes" id="UP000249873"/>
    </source>
</evidence>
<dbReference type="GO" id="GO:0016799">
    <property type="term" value="F:hydrolase activity, hydrolyzing N-glycosyl compounds"/>
    <property type="evidence" value="ECO:0007669"/>
    <property type="project" value="InterPro"/>
</dbReference>
<gene>
    <name evidence="1" type="ORF">DJ013_02745</name>
</gene>
<evidence type="ECO:0000313" key="1">
    <source>
        <dbReference type="EMBL" id="AWV97148.1"/>
    </source>
</evidence>
<dbReference type="KEGG" id="als:DJ013_02745"/>
<keyword evidence="1" id="KW-0378">Hydrolase</keyword>
<protein>
    <submittedName>
        <fullName evidence="1">Nucleoside hydrolase</fullName>
    </submittedName>
</protein>
<dbReference type="InterPro" id="IPR036452">
    <property type="entry name" value="Ribo_hydro-like"/>
</dbReference>
<reference evidence="1 2" key="1">
    <citation type="submission" date="2018-05" db="EMBL/GenBank/DDBJ databases">
        <title>Complete genome sequence of Arcticibacterium luteifluviistationis SM1504T, a cytophagaceae bacterium isolated from Arctic surface seawater.</title>
        <authorList>
            <person name="Li Y."/>
            <person name="Qin Q.-L."/>
        </authorList>
    </citation>
    <scope>NUCLEOTIDE SEQUENCE [LARGE SCALE GENOMIC DNA]</scope>
    <source>
        <strain evidence="1 2">SM1504</strain>
    </source>
</reference>
<dbReference type="Gene3D" id="3.90.245.10">
    <property type="entry name" value="Ribonucleoside hydrolase-like"/>
    <property type="match status" value="1"/>
</dbReference>